<keyword evidence="5" id="KW-0067">ATP-binding</keyword>
<protein>
    <submittedName>
        <fullName evidence="9">FGGY family carbohydrate kinase</fullName>
    </submittedName>
</protein>
<evidence type="ECO:0000256" key="6">
    <source>
        <dbReference type="ARBA" id="ARBA00023308"/>
    </source>
</evidence>
<dbReference type="InterPro" id="IPR018485">
    <property type="entry name" value="FGGY_C"/>
</dbReference>
<dbReference type="SUPFAM" id="SSF53067">
    <property type="entry name" value="Actin-like ATPase domain"/>
    <property type="match status" value="2"/>
</dbReference>
<accession>A0ABY8C8D4</accession>
<evidence type="ECO:0000259" key="8">
    <source>
        <dbReference type="Pfam" id="PF02782"/>
    </source>
</evidence>
<evidence type="ECO:0000256" key="1">
    <source>
        <dbReference type="ARBA" id="ARBA00009156"/>
    </source>
</evidence>
<dbReference type="GO" id="GO:0016301">
    <property type="term" value="F:kinase activity"/>
    <property type="evidence" value="ECO:0007669"/>
    <property type="project" value="UniProtKB-KW"/>
</dbReference>
<dbReference type="CDD" id="cd07771">
    <property type="entry name" value="ASKHA_NBD_FGGY_RhaB-like"/>
    <property type="match status" value="1"/>
</dbReference>
<name>A0ABY8C8D4_9FIRM</name>
<feature type="domain" description="Carbohydrate kinase FGGY N-terminal" evidence="7">
    <location>
        <begin position="4"/>
        <end position="239"/>
    </location>
</feature>
<keyword evidence="3" id="KW-0547">Nucleotide-binding</keyword>
<dbReference type="PANTHER" id="PTHR43095">
    <property type="entry name" value="SUGAR KINASE"/>
    <property type="match status" value="1"/>
</dbReference>
<proteinExistence type="inferred from homology"/>
<evidence type="ECO:0000256" key="2">
    <source>
        <dbReference type="ARBA" id="ARBA00022679"/>
    </source>
</evidence>
<dbReference type="Gene3D" id="3.30.420.40">
    <property type="match status" value="2"/>
</dbReference>
<evidence type="ECO:0000259" key="7">
    <source>
        <dbReference type="Pfam" id="PF00370"/>
    </source>
</evidence>
<sequence length="488" mass="54268">MKKILAIDMGATSIRGILAYVDNNGLQMQEVMRLSHKMVKVDGCLRWQWSRLITAISDTVIKYASEISAVAVDTWGVDFGLIDTQGKLLADPITYREPKHLKGLEISHRYFTDEELFRLTGNQVSPINTLNQLLALRAEKPQLLKQAAKILLIPDLVQYYLCGAILGEKSIWSTTAMLDARNKNISEYLLDMFGLDRHLIPAFRAAGTVSGSTLNSIIPALRAYDIKVINVLGHDTAGAALVTRAMSESDCMFISCGTWSLVGVSTDKAFVDQAAYRAGLTNELAYQERTLLLQNITGLYVLEQYKQQLENKMARKIAFSEITEHVEKHQGTYLTIDLGNSVFAQADTDFAAAMKESLCHRAVNSGSDDYRQYDDFDYFGVIYQSLAEQYRQTQQQLRQITQNSLSKVHLIGGGAKSTYLCQLIADTLQTPVIAGPYEASALGNILLQLKTLGEIKDIAQGLELSGKICPTVIYQPQMANRTENKKIN</sequence>
<keyword evidence="6" id="KW-0684">Rhamnose metabolism</keyword>
<dbReference type="Pfam" id="PF02782">
    <property type="entry name" value="FGGY_C"/>
    <property type="match status" value="1"/>
</dbReference>
<evidence type="ECO:0000256" key="5">
    <source>
        <dbReference type="ARBA" id="ARBA00022840"/>
    </source>
</evidence>
<dbReference type="InterPro" id="IPR050406">
    <property type="entry name" value="FGGY_Carb_Kinase"/>
</dbReference>
<dbReference type="Proteomes" id="UP001220478">
    <property type="component" value="Chromosome"/>
</dbReference>
<evidence type="ECO:0000256" key="3">
    <source>
        <dbReference type="ARBA" id="ARBA00022741"/>
    </source>
</evidence>
<dbReference type="RefSeq" id="WP_315568279.1">
    <property type="nucleotide sequence ID" value="NZ_CP118866.1"/>
</dbReference>
<reference evidence="9 10" key="1">
    <citation type="submission" date="2023-02" db="EMBL/GenBank/DDBJ databases">
        <title>Novel Oscillospiraceae bacterial genomes.</title>
        <authorList>
            <person name="Srinivasan S."/>
            <person name="Austin M.N."/>
            <person name="Fiedler T.L."/>
            <person name="Strenk S.M."/>
            <person name="Agnew K.J."/>
            <person name="Nagana Gowda G.A."/>
            <person name="Raftery D."/>
            <person name="Beamer M.A."/>
            <person name="Achilles S.L."/>
            <person name="Wiesenfeld H.C."/>
            <person name="Fredricks D.N."/>
            <person name="Hillier S.L."/>
        </authorList>
    </citation>
    <scope>NUCLEOTIDE SEQUENCE [LARGE SCALE GENOMIC DNA]</scope>
    <source>
        <strain evidence="9 10">CHIC02 1186E3-8</strain>
    </source>
</reference>
<organism evidence="9 10">
    <name type="scientific">Amygdalobacter indicium</name>
    <dbReference type="NCBI Taxonomy" id="3029272"/>
    <lineage>
        <taxon>Bacteria</taxon>
        <taxon>Bacillati</taxon>
        <taxon>Bacillota</taxon>
        <taxon>Clostridia</taxon>
        <taxon>Eubacteriales</taxon>
        <taxon>Oscillospiraceae</taxon>
        <taxon>Amygdalobacter</taxon>
    </lineage>
</organism>
<evidence type="ECO:0000313" key="10">
    <source>
        <dbReference type="Proteomes" id="UP001220478"/>
    </source>
</evidence>
<keyword evidence="4 9" id="KW-0418">Kinase</keyword>
<gene>
    <name evidence="9" type="ORF">PYS61_00565</name>
</gene>
<dbReference type="InterPro" id="IPR018484">
    <property type="entry name" value="FGGY_N"/>
</dbReference>
<dbReference type="Pfam" id="PF00370">
    <property type="entry name" value="FGGY_N"/>
    <property type="match status" value="1"/>
</dbReference>
<keyword evidence="2" id="KW-0808">Transferase</keyword>
<dbReference type="InterPro" id="IPR013449">
    <property type="entry name" value="Rhamnulokinase"/>
</dbReference>
<feature type="domain" description="Carbohydrate kinase FGGY C-terminal" evidence="8">
    <location>
        <begin position="253"/>
        <end position="449"/>
    </location>
</feature>
<dbReference type="EMBL" id="CP118868">
    <property type="protein sequence ID" value="WEG35687.1"/>
    <property type="molecule type" value="Genomic_DNA"/>
</dbReference>
<evidence type="ECO:0000256" key="4">
    <source>
        <dbReference type="ARBA" id="ARBA00022777"/>
    </source>
</evidence>
<keyword evidence="10" id="KW-1185">Reference proteome</keyword>
<evidence type="ECO:0000313" key="9">
    <source>
        <dbReference type="EMBL" id="WEG35687.1"/>
    </source>
</evidence>
<comment type="similarity">
    <text evidence="1">Belongs to the FGGY kinase family.</text>
</comment>
<dbReference type="InterPro" id="IPR043129">
    <property type="entry name" value="ATPase_NBD"/>
</dbReference>